<keyword evidence="4 10" id="KW-0812">Transmembrane</keyword>
<dbReference type="PANTHER" id="PTHR21137:SF35">
    <property type="entry name" value="ODORANT RECEPTOR 19A-RELATED"/>
    <property type="match status" value="1"/>
</dbReference>
<dbReference type="GO" id="GO:0005549">
    <property type="term" value="F:odorant binding"/>
    <property type="evidence" value="ECO:0007669"/>
    <property type="project" value="InterPro"/>
</dbReference>
<dbReference type="PANTHER" id="PTHR21137">
    <property type="entry name" value="ODORANT RECEPTOR"/>
    <property type="match status" value="1"/>
</dbReference>
<feature type="transmembrane region" description="Helical" evidence="10">
    <location>
        <begin position="147"/>
        <end position="169"/>
    </location>
</feature>
<keyword evidence="5 10" id="KW-0552">Olfaction</keyword>
<dbReference type="FunCoup" id="A0A7M6UWL3">
    <property type="interactions" value="108"/>
</dbReference>
<dbReference type="GO" id="GO:0005886">
    <property type="term" value="C:plasma membrane"/>
    <property type="evidence" value="ECO:0007669"/>
    <property type="project" value="UniProtKB-SubCell"/>
</dbReference>
<dbReference type="EnsemblMetazoa" id="NM_001190540">
    <property type="protein sequence ID" value="NP_001177469"/>
    <property type="gene ID" value="GeneID_100463036"/>
</dbReference>
<organism evidence="11 12">
    <name type="scientific">Nasonia vitripennis</name>
    <name type="common">Parasitic wasp</name>
    <dbReference type="NCBI Taxonomy" id="7425"/>
    <lineage>
        <taxon>Eukaryota</taxon>
        <taxon>Metazoa</taxon>
        <taxon>Ecdysozoa</taxon>
        <taxon>Arthropoda</taxon>
        <taxon>Hexapoda</taxon>
        <taxon>Insecta</taxon>
        <taxon>Pterygota</taxon>
        <taxon>Neoptera</taxon>
        <taxon>Endopterygota</taxon>
        <taxon>Hymenoptera</taxon>
        <taxon>Apocrita</taxon>
        <taxon>Proctotrupomorpha</taxon>
        <taxon>Chalcidoidea</taxon>
        <taxon>Pteromalidae</taxon>
        <taxon>Pteromalinae</taxon>
        <taxon>Nasonia</taxon>
    </lineage>
</organism>
<keyword evidence="2" id="KW-1003">Cell membrane</keyword>
<keyword evidence="3 10" id="KW-0716">Sensory transduction</keyword>
<comment type="caution">
    <text evidence="10">Lacks conserved residue(s) required for the propagation of feature annotation.</text>
</comment>
<comment type="similarity">
    <text evidence="10">Belongs to the insect chemoreceptor superfamily. Heteromeric odorant receptor channel (TC 1.A.69) family.</text>
</comment>
<keyword evidence="7 10" id="KW-0472">Membrane</keyword>
<keyword evidence="8 10" id="KW-0675">Receptor</keyword>
<dbReference type="CTD" id="5570545"/>
<dbReference type="InParanoid" id="A0A7M6UWL3"/>
<evidence type="ECO:0000313" key="12">
    <source>
        <dbReference type="Proteomes" id="UP000002358"/>
    </source>
</evidence>
<dbReference type="Pfam" id="PF02949">
    <property type="entry name" value="7tm_6"/>
    <property type="match status" value="1"/>
</dbReference>
<evidence type="ECO:0000256" key="3">
    <source>
        <dbReference type="ARBA" id="ARBA00022606"/>
    </source>
</evidence>
<protein>
    <recommendedName>
        <fullName evidence="10">Odorant receptor</fullName>
    </recommendedName>
</protein>
<accession>A0A7M6UWL3</accession>
<evidence type="ECO:0000256" key="1">
    <source>
        <dbReference type="ARBA" id="ARBA00004651"/>
    </source>
</evidence>
<dbReference type="InterPro" id="IPR004117">
    <property type="entry name" value="7tm6_olfct_rcpt"/>
</dbReference>
<evidence type="ECO:0000256" key="9">
    <source>
        <dbReference type="ARBA" id="ARBA00023224"/>
    </source>
</evidence>
<keyword evidence="6 10" id="KW-1133">Transmembrane helix</keyword>
<dbReference type="RefSeq" id="NP_001177469.1">
    <property type="nucleotide sequence ID" value="NM_001190540.1"/>
</dbReference>
<evidence type="ECO:0000256" key="6">
    <source>
        <dbReference type="ARBA" id="ARBA00022989"/>
    </source>
</evidence>
<keyword evidence="9 10" id="KW-0807">Transducer</keyword>
<dbReference type="GeneID" id="100463036"/>
<feature type="transmembrane region" description="Helical" evidence="10">
    <location>
        <begin position="324"/>
        <end position="344"/>
    </location>
</feature>
<dbReference type="AlphaFoldDB" id="A0A7M6UWL3"/>
<feature type="transmembrane region" description="Helical" evidence="10">
    <location>
        <begin position="292"/>
        <end position="312"/>
    </location>
</feature>
<evidence type="ECO:0000313" key="11">
    <source>
        <dbReference type="EnsemblMetazoa" id="NP_001177469"/>
    </source>
</evidence>
<feature type="transmembrane region" description="Helical" evidence="10">
    <location>
        <begin position="227"/>
        <end position="247"/>
    </location>
</feature>
<comment type="subcellular location">
    <subcellularLocation>
        <location evidence="1 10">Cell membrane</location>
        <topology evidence="1 10">Multi-pass membrane protein</topology>
    </subcellularLocation>
</comment>
<dbReference type="SMR" id="A0A7M6UWL3"/>
<evidence type="ECO:0000256" key="10">
    <source>
        <dbReference type="RuleBase" id="RU351113"/>
    </source>
</evidence>
<dbReference type="KEGG" id="nvi:100463036"/>
<name>A0A7M6UWL3_NASVI</name>
<dbReference type="OrthoDB" id="6617147at2759"/>
<dbReference type="Proteomes" id="UP000002358">
    <property type="component" value="Chromosome 5"/>
</dbReference>
<dbReference type="GO" id="GO:0007165">
    <property type="term" value="P:signal transduction"/>
    <property type="evidence" value="ECO:0007669"/>
    <property type="project" value="UniProtKB-KW"/>
</dbReference>
<evidence type="ECO:0000256" key="7">
    <source>
        <dbReference type="ARBA" id="ARBA00023136"/>
    </source>
</evidence>
<evidence type="ECO:0000256" key="5">
    <source>
        <dbReference type="ARBA" id="ARBA00022725"/>
    </source>
</evidence>
<evidence type="ECO:0000256" key="4">
    <source>
        <dbReference type="ARBA" id="ARBA00022692"/>
    </source>
</evidence>
<evidence type="ECO:0000256" key="8">
    <source>
        <dbReference type="ARBA" id="ARBA00023170"/>
    </source>
</evidence>
<reference evidence="11" key="1">
    <citation type="submission" date="2021-01" db="UniProtKB">
        <authorList>
            <consortium name="EnsemblMetazoa"/>
        </authorList>
    </citation>
    <scope>IDENTIFICATION</scope>
</reference>
<sequence length="431" mass="49689">MTVEIAEDSMERIVALSDDQNVDGYNHAIGPCRFFLRLLGTWPDPYGNVDSWTTSARCLVITATMFLFATISQTVKMALSYKDLNLVTEILTNCNIPTTIATIKIASIWYYRWVLRDLVRQIIEDWEMSHDRHESAIMWRSAKISRIFSIGCMFMTEGTLLTQCVVGLFRPISYAFKTDLNQSIEWPLYMKGSFPYDVQSSPNYELSILGQLLSNVFASTSFSSADSFFIVLMFHLIGQLSILKLTILDLPSKIENSDDRSKFIDRFAFVHMRHNRLWRFSMAIEESFNTMFLIQMIPCIFALCTQGYQLIMIMDADNVSLMELIFMIYFLVLFLFTIFTYCYVTEILRCKSLELSYAVYDCDWTILPAKEARILLLILVRTQHPFEITAGKFASFSLPFYCRILKTSAGYLSMLLAVKKRSEQVASKVVL</sequence>
<keyword evidence="12" id="KW-1185">Reference proteome</keyword>
<proteinExistence type="inferred from homology"/>
<dbReference type="GO" id="GO:0004984">
    <property type="term" value="F:olfactory receptor activity"/>
    <property type="evidence" value="ECO:0007669"/>
    <property type="project" value="InterPro"/>
</dbReference>
<evidence type="ECO:0000256" key="2">
    <source>
        <dbReference type="ARBA" id="ARBA00022475"/>
    </source>
</evidence>